<accession>A0ABT0H3S2</accession>
<evidence type="ECO:0000256" key="1">
    <source>
        <dbReference type="SAM" id="MobiDB-lite"/>
    </source>
</evidence>
<sequence>MTRFQLLIFITVLLFQGRLEAQSSNSPIDLPAIIPPTPTVSSLMSFEEVPVSYYTGQPNITIPLYSKDIGFGLTMPFSLNYSTTGVRIDERSSWVGTGWSLQAGGVISRTVRGIPDEEPIGGVGGNRTGVFHLDTFWDYYDSGTTLFERQKFLWEANGSTSDRYDYELDTFQFNVLGMSGSFILVKSNGTLEAKLLDKNQRLKIDINYGDGSNPYKLNFFTITDTNGNIYTFNQKEILTSEHLSQMTLFNNTYSSSGQNDTIISTNAWYLTSIESSNGELLATFDYVDDFEQYSTSYTRTTNEIINRDSNYNTTIADPVNAGILKPKVIASWVTSSGNSQKLSKITFEKDGSYINFGLGTIDHPETGGDRLSYLSIRDKHHNENKKFTLNYEDVASRMWLTNVEESAGGLTNDYDLEYNDKHDLPPFNSPSDDWGYNDGASTLTVSSANCTVGGYYDYDAITVGLLRKISYPTGGDKEFIFEQNTISYQGDESSTTGTQLTNNVYRELNPENWNFDTFTMTYPGPSNAGISLSGSFVIPQEQDIIFKRNMTVTFPYGTSGNVQDVYNDTYIEFFDASNTSQGKAFFNNPEYILTLPAGTYTAKLTCLYSGVTLNLNSCLAYNKYQTTVKRYIYGGGVRIKDIIFNDENGNDAKKTSYYYNEINTGPLGNVGQPNPNLSSGTIDGSLSGLLREYELLTNPYLCTPSNGPRYKVRAKIPTTQLTKGSYVGYKTVRVSESQNGSRVMEYTTARDYPSPDNVFQYPYVPAPTLDYKRGLLLSEIVYKEPASQFDTLGDTLQATFNEYETEKYQVGLNYAIHSNEGSTKQFYNSFSAFSSAVPDQYPGCNPQPIQQDCTNDPNCSNMPFFAVSDTIFSTWVKLKQRTVRDYFHGSSGTSQTETRQEFTYNGSNYQISEQKTIYDKAGVQEELKTKYYYALGGLPQNYGTSAMISRLQVLNKLDEIVSTQTYKDDVLISQVNTRYFEPETNLVLPNSIQTIKGSDSPEDRLVFHKYDSYGNPLEVSKKDGTRIMYVWGYENTYPIAKIVNHSYIGISTSLQNAIDDAITASNADNTSDVTSPTGDDALRIELEDLRTHSDLADAQVITFTYNPLVGVTSMIDARGYMMFYEYDDLNRLKNVKDVDGYILSKNDYYYGTPLSYVQTTGFQVKTLNGNTNAITSANLTDDDKIESITYLDGLGRSLQTIAKQAGGDKQDIIVPFEYDAIGRSEKQYLPYANKNQTPGTGSLSYRNHTTLLTDIEDYYLNEYSEDQISPTAINAFSQQRFERSPLNRVLEQGAPGKDWLINPTQDTDHTIKMDYQTNAANEVAHYRVIFPTLDTEQPQLYYDGYYKAEELYKTITKNENWNPNSNKLHTTEEFKNKQGQIILKRTYGRKNGLLHDTHYVYDDFGNLTYVLSPKGSDLVLNSESYNSFTDEQDYTTVVPLDKKGDPITTGNGDVTVVVDASTNEIEVRFSLSLDTASDLKTGPVFQLSQTIPDMIIGTMTPYGSNYTISIQDGYLYIAGSGAVQSLGITLSANLPSASIQGNVVDDLCYQYHYDKRNRLVEKKIPQKGWEYVVYDELDRPLMTQDAMQRSKSPREWSYTKYDRFDRVAYTGIYTTSLTSRSSVQITANNSSLKSVTSSSSPNTIDGISIYYSGNVFPSTNLTLHTVNYYDDYNTTLSGAFSNPGTTFGQTVTNENNTLSTGSLIRVLGTNDWITSVMYYDDKGQPIFTGSNNDYLDTTDEMKSEFDFVGKILKTENSHTKGINNTIVVTDRFTYDHASRLKTHKQQITGQSEELIAKNTYDELGQLVIKDVGNTEANPLQNIDYNYNIRGWLSEINDVNSLGTDLFTFKINYNHKILGQTNVPLYNGNISETIWKTKNDYQFGTNITRGYGYHYDGLNRLKTANMSTDTGSGFGLANAYNTNGVQYDKNGNIVALRRIGETATFDDLVYSYDGNQLSSVTDLITNQQTEGFIDGNTVGDDYDYDANGNITFDKNKGVTTITYNHLNLPTQVEFNNSSSENIDYIYDATGLKMKKVVNDNGNITSTEYAGNFVYENSVLKLFSHPEGYVEPDGINYQYIYQYKDHLGNIRVSYKNIGTTTSLNLEIQEENNYYPFGLKHKGYNNVVTSTNPAQKYKFGGKELNDELGLDWYDFGARNYDAALGRWMNIDPMAEKFYYDSPYTYATNNPIYYIDPDGMEWVRYDEDGNKQTIYDPSVENEDGTTGAYTEHATDQDKELGNNLRQSKTGESQFQELVTSETAIVVEVNETDKKIVDGELVGGQTVTETNSKGEEYEKITIYTAASEFQANDVNEITSKGYGADLDGVLIYESVSADDFTAQSFGHEIGHTTKQNRKLRKKAGKNPTRKQRKKIEKKPSDIGNKILDERTK</sequence>
<dbReference type="Proteomes" id="UP001203687">
    <property type="component" value="Unassembled WGS sequence"/>
</dbReference>
<dbReference type="EMBL" id="JALPQF010000001">
    <property type="protein sequence ID" value="MCK8479024.1"/>
    <property type="molecule type" value="Genomic_DNA"/>
</dbReference>
<dbReference type="NCBIfam" id="TIGR03696">
    <property type="entry name" value="Rhs_assc_core"/>
    <property type="match status" value="1"/>
</dbReference>
<dbReference type="InterPro" id="IPR022385">
    <property type="entry name" value="Rhs_assc_core"/>
</dbReference>
<reference evidence="3" key="1">
    <citation type="submission" date="2022-04" db="EMBL/GenBank/DDBJ databases">
        <authorList>
            <person name="Ren T."/>
        </authorList>
    </citation>
    <scope>NUCLEOTIDE SEQUENCE</scope>
    <source>
        <strain evidence="3">F63249</strain>
    </source>
</reference>
<dbReference type="Pfam" id="PF20041">
    <property type="entry name" value="DUF6443"/>
    <property type="match status" value="1"/>
</dbReference>
<dbReference type="InterPro" id="IPR050708">
    <property type="entry name" value="T6SS_VgrG/RHS"/>
</dbReference>
<evidence type="ECO:0000313" key="4">
    <source>
        <dbReference type="Proteomes" id="UP001203687"/>
    </source>
</evidence>
<keyword evidence="4" id="KW-1185">Reference proteome</keyword>
<protein>
    <submittedName>
        <fullName evidence="3">RHS repeat-associated core domain-containing protein</fullName>
    </submittedName>
</protein>
<evidence type="ECO:0000313" key="3">
    <source>
        <dbReference type="EMBL" id="MCK8479024.1"/>
    </source>
</evidence>
<gene>
    <name evidence="3" type="ORF">MUY34_00250</name>
</gene>
<feature type="domain" description="DUF6443" evidence="2">
    <location>
        <begin position="1167"/>
        <end position="1312"/>
    </location>
</feature>
<proteinExistence type="predicted"/>
<name>A0ABT0H3S2_9FLAO</name>
<evidence type="ECO:0000259" key="2">
    <source>
        <dbReference type="Pfam" id="PF20041"/>
    </source>
</evidence>
<dbReference type="PANTHER" id="PTHR32305:SF15">
    <property type="entry name" value="PROTEIN RHSA-RELATED"/>
    <property type="match status" value="1"/>
</dbReference>
<dbReference type="PANTHER" id="PTHR32305">
    <property type="match status" value="1"/>
</dbReference>
<dbReference type="RefSeq" id="WP_248411460.1">
    <property type="nucleotide sequence ID" value="NZ_JALPQF010000001.1"/>
</dbReference>
<dbReference type="Gene3D" id="2.180.10.10">
    <property type="entry name" value="RHS repeat-associated core"/>
    <property type="match status" value="1"/>
</dbReference>
<feature type="region of interest" description="Disordered" evidence="1">
    <location>
        <begin position="2342"/>
        <end position="2387"/>
    </location>
</feature>
<comment type="caution">
    <text evidence="3">The sequence shown here is derived from an EMBL/GenBank/DDBJ whole genome shotgun (WGS) entry which is preliminary data.</text>
</comment>
<organism evidence="3 4">
    <name type="scientific">Psychroserpens algicola</name>
    <dbReference type="NCBI Taxonomy" id="1719034"/>
    <lineage>
        <taxon>Bacteria</taxon>
        <taxon>Pseudomonadati</taxon>
        <taxon>Bacteroidota</taxon>
        <taxon>Flavobacteriia</taxon>
        <taxon>Flavobacteriales</taxon>
        <taxon>Flavobacteriaceae</taxon>
        <taxon>Psychroserpens</taxon>
    </lineage>
</organism>
<feature type="compositionally biased region" description="Basic residues" evidence="1">
    <location>
        <begin position="2349"/>
        <end position="2371"/>
    </location>
</feature>
<dbReference type="InterPro" id="IPR045619">
    <property type="entry name" value="DUF6443"/>
</dbReference>